<dbReference type="Pfam" id="PF20151">
    <property type="entry name" value="DUF6533"/>
    <property type="match status" value="1"/>
</dbReference>
<name>A0A8H5FHH1_9AGAR</name>
<feature type="domain" description="DUF6533" evidence="1">
    <location>
        <begin position="22"/>
        <end position="67"/>
    </location>
</feature>
<comment type="caution">
    <text evidence="2">The sequence shown here is derived from an EMBL/GenBank/DDBJ whole genome shotgun (WGS) entry which is preliminary data.</text>
</comment>
<evidence type="ECO:0000313" key="3">
    <source>
        <dbReference type="Proteomes" id="UP000559256"/>
    </source>
</evidence>
<gene>
    <name evidence="2" type="ORF">D9758_016380</name>
</gene>
<dbReference type="OrthoDB" id="2675435at2759"/>
<keyword evidence="3" id="KW-1185">Reference proteome</keyword>
<accession>A0A8H5FHH1</accession>
<proteinExistence type="predicted"/>
<protein>
    <recommendedName>
        <fullName evidence="1">DUF6533 domain-containing protein</fullName>
    </recommendedName>
</protein>
<dbReference type="EMBL" id="JAACJM010000222">
    <property type="protein sequence ID" value="KAF5336762.1"/>
    <property type="molecule type" value="Genomic_DNA"/>
</dbReference>
<dbReference type="AlphaFoldDB" id="A0A8H5FHH1"/>
<evidence type="ECO:0000259" key="1">
    <source>
        <dbReference type="Pfam" id="PF20151"/>
    </source>
</evidence>
<organism evidence="2 3">
    <name type="scientific">Tetrapyrgos nigripes</name>
    <dbReference type="NCBI Taxonomy" id="182062"/>
    <lineage>
        <taxon>Eukaryota</taxon>
        <taxon>Fungi</taxon>
        <taxon>Dikarya</taxon>
        <taxon>Basidiomycota</taxon>
        <taxon>Agaricomycotina</taxon>
        <taxon>Agaricomycetes</taxon>
        <taxon>Agaricomycetidae</taxon>
        <taxon>Agaricales</taxon>
        <taxon>Marasmiineae</taxon>
        <taxon>Marasmiaceae</taxon>
        <taxon>Tetrapyrgos</taxon>
    </lineage>
</organism>
<reference evidence="2 3" key="1">
    <citation type="journal article" date="2020" name="ISME J.">
        <title>Uncovering the hidden diversity of litter-decomposition mechanisms in mushroom-forming fungi.</title>
        <authorList>
            <person name="Floudas D."/>
            <person name="Bentzer J."/>
            <person name="Ahren D."/>
            <person name="Johansson T."/>
            <person name="Persson P."/>
            <person name="Tunlid A."/>
        </authorList>
    </citation>
    <scope>NUCLEOTIDE SEQUENCE [LARGE SCALE GENOMIC DNA]</scope>
    <source>
        <strain evidence="2 3">CBS 291.85</strain>
    </source>
</reference>
<dbReference type="InterPro" id="IPR045340">
    <property type="entry name" value="DUF6533"/>
</dbReference>
<evidence type="ECO:0000313" key="2">
    <source>
        <dbReference type="EMBL" id="KAF5336762.1"/>
    </source>
</evidence>
<dbReference type="Proteomes" id="UP000559256">
    <property type="component" value="Unassembled WGS sequence"/>
</dbReference>
<sequence length="78" mass="9128">MSVINSVSSLTPFFLNLQTVKYVKVACFALLIYDTIIALDQEYQHIWKKHWNLVKILYLYSRYCTFIDTGIAIYGKIS</sequence>